<accession>A0AAD8MYI7</accession>
<proteinExistence type="predicted"/>
<sequence>MEQSIIITWIFFIASAVFFTSCDSLQLALSGHNDLGTHAASEHDYQLIHLGVLPRKLKLREDQLASVKKVYNGGDQDLYAHNAEKDAFSGAAGKAHNKETRKRKHAPITTWREWVEAQGSDTSQYFTMDYSRVRRRRPIHNKSFPIAP</sequence>
<dbReference type="EMBL" id="JAUIZM010000004">
    <property type="protein sequence ID" value="KAK1389854.1"/>
    <property type="molecule type" value="Genomic_DNA"/>
</dbReference>
<evidence type="ECO:0000313" key="1">
    <source>
        <dbReference type="EMBL" id="KAK1389854.1"/>
    </source>
</evidence>
<dbReference type="AlphaFoldDB" id="A0AAD8MYI7"/>
<evidence type="ECO:0000313" key="2">
    <source>
        <dbReference type="Proteomes" id="UP001237642"/>
    </source>
</evidence>
<comment type="caution">
    <text evidence="1">The sequence shown here is derived from an EMBL/GenBank/DDBJ whole genome shotgun (WGS) entry which is preliminary data.</text>
</comment>
<reference evidence="1" key="1">
    <citation type="submission" date="2023-02" db="EMBL/GenBank/DDBJ databases">
        <title>Genome of toxic invasive species Heracleum sosnowskyi carries increased number of genes despite the absence of recent whole-genome duplications.</title>
        <authorList>
            <person name="Schelkunov M."/>
            <person name="Shtratnikova V."/>
            <person name="Makarenko M."/>
            <person name="Klepikova A."/>
            <person name="Omelchenko D."/>
            <person name="Novikova G."/>
            <person name="Obukhova E."/>
            <person name="Bogdanov V."/>
            <person name="Penin A."/>
            <person name="Logacheva M."/>
        </authorList>
    </citation>
    <scope>NUCLEOTIDE SEQUENCE</scope>
    <source>
        <strain evidence="1">Hsosn_3</strain>
        <tissue evidence="1">Leaf</tissue>
    </source>
</reference>
<dbReference type="Proteomes" id="UP001237642">
    <property type="component" value="Unassembled WGS sequence"/>
</dbReference>
<keyword evidence="2" id="KW-1185">Reference proteome</keyword>
<name>A0AAD8MYI7_9APIA</name>
<gene>
    <name evidence="1" type="ORF">POM88_018032</name>
</gene>
<protein>
    <submittedName>
        <fullName evidence="1">Uncharacterized protein</fullName>
    </submittedName>
</protein>
<organism evidence="1 2">
    <name type="scientific">Heracleum sosnowskyi</name>
    <dbReference type="NCBI Taxonomy" id="360622"/>
    <lineage>
        <taxon>Eukaryota</taxon>
        <taxon>Viridiplantae</taxon>
        <taxon>Streptophyta</taxon>
        <taxon>Embryophyta</taxon>
        <taxon>Tracheophyta</taxon>
        <taxon>Spermatophyta</taxon>
        <taxon>Magnoliopsida</taxon>
        <taxon>eudicotyledons</taxon>
        <taxon>Gunneridae</taxon>
        <taxon>Pentapetalae</taxon>
        <taxon>asterids</taxon>
        <taxon>campanulids</taxon>
        <taxon>Apiales</taxon>
        <taxon>Apiaceae</taxon>
        <taxon>Apioideae</taxon>
        <taxon>apioid superclade</taxon>
        <taxon>Tordylieae</taxon>
        <taxon>Tordyliinae</taxon>
        <taxon>Heracleum</taxon>
    </lineage>
</organism>
<reference evidence="1" key="2">
    <citation type="submission" date="2023-05" db="EMBL/GenBank/DDBJ databases">
        <authorList>
            <person name="Schelkunov M.I."/>
        </authorList>
    </citation>
    <scope>NUCLEOTIDE SEQUENCE</scope>
    <source>
        <strain evidence="1">Hsosn_3</strain>
        <tissue evidence="1">Leaf</tissue>
    </source>
</reference>